<gene>
    <name evidence="4" type="primary">P2C51</name>
    <name evidence="4" type="ORF">HannXRQ_Chr09g0240611</name>
    <name evidence="3" type="ORF">HanXRQr2_Chr09g0366121</name>
</gene>
<feature type="domain" description="PPM-type phosphatase" evidence="2">
    <location>
        <begin position="60"/>
        <end position="428"/>
    </location>
</feature>
<keyword evidence="5" id="KW-1185">Reference proteome</keyword>
<dbReference type="EMBL" id="CM007898">
    <property type="protein sequence ID" value="OTG13660.1"/>
    <property type="molecule type" value="Genomic_DNA"/>
</dbReference>
<dbReference type="Gene3D" id="3.60.40.10">
    <property type="entry name" value="PPM-type phosphatase domain"/>
    <property type="match status" value="1"/>
</dbReference>
<reference evidence="3 5" key="1">
    <citation type="journal article" date="2017" name="Nature">
        <title>The sunflower genome provides insights into oil metabolism, flowering and Asterid evolution.</title>
        <authorList>
            <person name="Badouin H."/>
            <person name="Gouzy J."/>
            <person name="Grassa C.J."/>
            <person name="Murat F."/>
            <person name="Staton S.E."/>
            <person name="Cottret L."/>
            <person name="Lelandais-Briere C."/>
            <person name="Owens G.L."/>
            <person name="Carrere S."/>
            <person name="Mayjonade B."/>
            <person name="Legrand L."/>
            <person name="Gill N."/>
            <person name="Kane N.C."/>
            <person name="Bowers J.E."/>
            <person name="Hubner S."/>
            <person name="Bellec A."/>
            <person name="Berard A."/>
            <person name="Berges H."/>
            <person name="Blanchet N."/>
            <person name="Boniface M.C."/>
            <person name="Brunel D."/>
            <person name="Catrice O."/>
            <person name="Chaidir N."/>
            <person name="Claudel C."/>
            <person name="Donnadieu C."/>
            <person name="Faraut T."/>
            <person name="Fievet G."/>
            <person name="Helmstetter N."/>
            <person name="King M."/>
            <person name="Knapp S.J."/>
            <person name="Lai Z."/>
            <person name="Le Paslier M.C."/>
            <person name="Lippi Y."/>
            <person name="Lorenzon L."/>
            <person name="Mandel J.R."/>
            <person name="Marage G."/>
            <person name="Marchand G."/>
            <person name="Marquand E."/>
            <person name="Bret-Mestries E."/>
            <person name="Morien E."/>
            <person name="Nambeesan S."/>
            <person name="Nguyen T."/>
            <person name="Pegot-Espagnet P."/>
            <person name="Pouilly N."/>
            <person name="Raftis F."/>
            <person name="Sallet E."/>
            <person name="Schiex T."/>
            <person name="Thomas J."/>
            <person name="Vandecasteele C."/>
            <person name="Vares D."/>
            <person name="Vear F."/>
            <person name="Vautrin S."/>
            <person name="Crespi M."/>
            <person name="Mangin B."/>
            <person name="Burke J.M."/>
            <person name="Salse J."/>
            <person name="Munos S."/>
            <person name="Vincourt P."/>
            <person name="Rieseberg L.H."/>
            <person name="Langlade N.B."/>
        </authorList>
    </citation>
    <scope>NUCLEOTIDE SEQUENCE [LARGE SCALE GENOMIC DNA]</scope>
    <source>
        <strain evidence="5">cv. SF193</strain>
        <tissue evidence="3">Leaves</tissue>
    </source>
</reference>
<evidence type="ECO:0000313" key="3">
    <source>
        <dbReference type="EMBL" id="KAF5789034.1"/>
    </source>
</evidence>
<evidence type="ECO:0000259" key="2">
    <source>
        <dbReference type="PROSITE" id="PS51746"/>
    </source>
</evidence>
<dbReference type="InParanoid" id="A0A251TRA8"/>
<feature type="chain" id="PRO_5012693556" description="PPM-type phosphatase domain-containing protein" evidence="1">
    <location>
        <begin position="20"/>
        <end position="458"/>
    </location>
</feature>
<evidence type="ECO:0000313" key="4">
    <source>
        <dbReference type="EMBL" id="OTG13660.1"/>
    </source>
</evidence>
<dbReference type="Proteomes" id="UP000215914">
    <property type="component" value="Chromosome 9"/>
</dbReference>
<evidence type="ECO:0000256" key="1">
    <source>
        <dbReference type="SAM" id="SignalP"/>
    </source>
</evidence>
<organism evidence="4 5">
    <name type="scientific">Helianthus annuus</name>
    <name type="common">Common sunflower</name>
    <dbReference type="NCBI Taxonomy" id="4232"/>
    <lineage>
        <taxon>Eukaryota</taxon>
        <taxon>Viridiplantae</taxon>
        <taxon>Streptophyta</taxon>
        <taxon>Embryophyta</taxon>
        <taxon>Tracheophyta</taxon>
        <taxon>Spermatophyta</taxon>
        <taxon>Magnoliopsida</taxon>
        <taxon>eudicotyledons</taxon>
        <taxon>Gunneridae</taxon>
        <taxon>Pentapetalae</taxon>
        <taxon>asterids</taxon>
        <taxon>campanulids</taxon>
        <taxon>Asterales</taxon>
        <taxon>Asteraceae</taxon>
        <taxon>Asteroideae</taxon>
        <taxon>Heliantheae alliance</taxon>
        <taxon>Heliantheae</taxon>
        <taxon>Helianthus</taxon>
    </lineage>
</organism>
<dbReference type="CDD" id="cd00143">
    <property type="entry name" value="PP2Cc"/>
    <property type="match status" value="1"/>
</dbReference>
<accession>A0A251TRA8</accession>
<dbReference type="OMA" id="YGESSTC"/>
<name>A0A251TRA8_HELAN</name>
<dbReference type="SMART" id="SM00332">
    <property type="entry name" value="PP2Cc"/>
    <property type="match status" value="1"/>
</dbReference>
<dbReference type="PROSITE" id="PS51746">
    <property type="entry name" value="PPM_2"/>
    <property type="match status" value="1"/>
</dbReference>
<dbReference type="GO" id="GO:0004722">
    <property type="term" value="F:protein serine/threonine phosphatase activity"/>
    <property type="evidence" value="ECO:0000318"/>
    <property type="project" value="GO_Central"/>
</dbReference>
<dbReference type="InterPro" id="IPR036457">
    <property type="entry name" value="PPM-type-like_dom_sf"/>
</dbReference>
<dbReference type="InterPro" id="IPR001932">
    <property type="entry name" value="PPM-type_phosphatase-like_dom"/>
</dbReference>
<sequence>MYKIIFFLSVLGFVTYTIGESSTCLTVYKEGGAPVVFWSPECPRWSLPKHDLRRQSTIGRCQSATRQGRRKYLEDRTFCIVDLRIPFPGANGIRDTSVAIVAVFDGHNGAEASEMASKTLLEYFTLHTSFLLDTTFSFLSNISKGMLPNKGGHGYASQMPGEHLGDYALHTGRIKFTLSKIFSEDFHLEILKESLLKAIDDIDAGFGKEASRYNLNSGSIAAVILIADNQILAANVGDSKAFLCSEMFQSPHEAKATLLRLYEKRRREGASIRMKDYRNVKLGGLPHFVAKELTMDHHPDRVDERSRVEAAGGYVSEWAGVSRVNGHLAVSRSIGDLPFKSFGVISVPEVTDWQPLTANDSYLVAVSDGVLEKLGTQDVCDLLWDLHTPAPLEMQYSPSCSYSLADCIVDTALERGSMDNVAAVVVPFGLQNLSTVGSQVQNYVDRQSGNLTISTFYY</sequence>
<dbReference type="EMBL" id="MNCJ02000324">
    <property type="protein sequence ID" value="KAF5789034.1"/>
    <property type="molecule type" value="Genomic_DNA"/>
</dbReference>
<keyword evidence="1" id="KW-0732">Signal</keyword>
<proteinExistence type="predicted"/>
<dbReference type="InterPro" id="IPR015655">
    <property type="entry name" value="PP2C"/>
</dbReference>
<dbReference type="PANTHER" id="PTHR47992">
    <property type="entry name" value="PROTEIN PHOSPHATASE"/>
    <property type="match status" value="1"/>
</dbReference>
<reference evidence="3" key="3">
    <citation type="submission" date="2020-06" db="EMBL/GenBank/DDBJ databases">
        <title>Helianthus annuus Genome sequencing and assembly Release 2.</title>
        <authorList>
            <person name="Gouzy J."/>
            <person name="Langlade N."/>
            <person name="Munos S."/>
        </authorList>
    </citation>
    <scope>NUCLEOTIDE SEQUENCE</scope>
    <source>
        <tissue evidence="3">Leaves</tissue>
    </source>
</reference>
<evidence type="ECO:0000313" key="5">
    <source>
        <dbReference type="Proteomes" id="UP000215914"/>
    </source>
</evidence>
<dbReference type="AlphaFoldDB" id="A0A251TRA8"/>
<feature type="signal peptide" evidence="1">
    <location>
        <begin position="1"/>
        <end position="19"/>
    </location>
</feature>
<dbReference type="GO" id="GO:1902531">
    <property type="term" value="P:regulation of intracellular signal transduction"/>
    <property type="evidence" value="ECO:0000318"/>
    <property type="project" value="GO_Central"/>
</dbReference>
<dbReference type="Gramene" id="mRNA:HanXRQr2_Chr09g0366121">
    <property type="protein sequence ID" value="mRNA:HanXRQr2_Chr09g0366121"/>
    <property type="gene ID" value="HanXRQr2_Chr09g0366121"/>
</dbReference>
<keyword evidence="3" id="KW-0378">Hydrolase</keyword>
<dbReference type="STRING" id="4232.A0A251TRA8"/>
<protein>
    <recommendedName>
        <fullName evidence="2">PPM-type phosphatase domain-containing protein</fullName>
    </recommendedName>
</protein>
<dbReference type="Pfam" id="PF00481">
    <property type="entry name" value="PP2C"/>
    <property type="match status" value="2"/>
</dbReference>
<dbReference type="SUPFAM" id="SSF81606">
    <property type="entry name" value="PP2C-like"/>
    <property type="match status" value="1"/>
</dbReference>
<reference evidence="4" key="2">
    <citation type="submission" date="2017-02" db="EMBL/GenBank/DDBJ databases">
        <title>Sunflower complete genome.</title>
        <authorList>
            <person name="Langlade N."/>
            <person name="Munos S."/>
        </authorList>
    </citation>
    <scope>NUCLEOTIDE SEQUENCE [LARGE SCALE GENOMIC DNA]</scope>
    <source>
        <tissue evidence="4">Leaves</tissue>
    </source>
</reference>
<dbReference type="FunCoup" id="A0A251TRA8">
    <property type="interactions" value="784"/>
</dbReference>